<feature type="compositionally biased region" description="Basic and acidic residues" evidence="1">
    <location>
        <begin position="728"/>
        <end position="744"/>
    </location>
</feature>
<keyword evidence="3" id="KW-1185">Reference proteome</keyword>
<feature type="region of interest" description="Disordered" evidence="1">
    <location>
        <begin position="671"/>
        <end position="708"/>
    </location>
</feature>
<name>A0AA39GEL2_SARSR</name>
<evidence type="ECO:0000313" key="2">
    <source>
        <dbReference type="EMBL" id="KAK0385746.1"/>
    </source>
</evidence>
<feature type="region of interest" description="Disordered" evidence="1">
    <location>
        <begin position="67"/>
        <end position="206"/>
    </location>
</feature>
<proteinExistence type="predicted"/>
<feature type="region of interest" description="Disordered" evidence="1">
    <location>
        <begin position="720"/>
        <end position="744"/>
    </location>
</feature>
<feature type="compositionally biased region" description="Polar residues" evidence="1">
    <location>
        <begin position="236"/>
        <end position="246"/>
    </location>
</feature>
<organism evidence="2 3">
    <name type="scientific">Sarocladium strictum</name>
    <name type="common">Black bundle disease fungus</name>
    <name type="synonym">Acremonium strictum</name>
    <dbReference type="NCBI Taxonomy" id="5046"/>
    <lineage>
        <taxon>Eukaryota</taxon>
        <taxon>Fungi</taxon>
        <taxon>Dikarya</taxon>
        <taxon>Ascomycota</taxon>
        <taxon>Pezizomycotina</taxon>
        <taxon>Sordariomycetes</taxon>
        <taxon>Hypocreomycetidae</taxon>
        <taxon>Hypocreales</taxon>
        <taxon>Sarocladiaceae</taxon>
        <taxon>Sarocladium</taxon>
    </lineage>
</organism>
<feature type="region of interest" description="Disordered" evidence="1">
    <location>
        <begin position="392"/>
        <end position="414"/>
    </location>
</feature>
<dbReference type="Proteomes" id="UP001175261">
    <property type="component" value="Unassembled WGS sequence"/>
</dbReference>
<dbReference type="AlphaFoldDB" id="A0AA39GEL2"/>
<gene>
    <name evidence="2" type="ORF">NLU13_6923</name>
</gene>
<accession>A0AA39GEL2</accession>
<feature type="compositionally biased region" description="Basic and acidic residues" evidence="1">
    <location>
        <begin position="698"/>
        <end position="708"/>
    </location>
</feature>
<dbReference type="PANTHER" id="PTHR11440">
    <property type="entry name" value="LECITHIN-CHOLESTEROL ACYLTRANSFERASE-RELATED"/>
    <property type="match status" value="1"/>
</dbReference>
<feature type="region of interest" description="Disordered" evidence="1">
    <location>
        <begin position="223"/>
        <end position="284"/>
    </location>
</feature>
<protein>
    <submittedName>
        <fullName evidence="2">Uncharacterized protein</fullName>
    </submittedName>
</protein>
<dbReference type="InterPro" id="IPR029058">
    <property type="entry name" value="AB_hydrolase_fold"/>
</dbReference>
<feature type="compositionally biased region" description="Polar residues" evidence="1">
    <location>
        <begin position="170"/>
        <end position="185"/>
    </location>
</feature>
<feature type="compositionally biased region" description="Low complexity" evidence="1">
    <location>
        <begin position="681"/>
        <end position="697"/>
    </location>
</feature>
<feature type="compositionally biased region" description="Polar residues" evidence="1">
    <location>
        <begin position="395"/>
        <end position="414"/>
    </location>
</feature>
<comment type="caution">
    <text evidence="2">The sequence shown here is derived from an EMBL/GenBank/DDBJ whole genome shotgun (WGS) entry which is preliminary data.</text>
</comment>
<feature type="region of interest" description="Disordered" evidence="1">
    <location>
        <begin position="1"/>
        <end position="48"/>
    </location>
</feature>
<dbReference type="EMBL" id="JAPDFR010000006">
    <property type="protein sequence ID" value="KAK0385746.1"/>
    <property type="molecule type" value="Genomic_DNA"/>
</dbReference>
<sequence>MTTTTSTTTFDAPPPRMNGFDFEDDDDERSADSGIEDRDDAQAVLQPALSSAATHLTLLETGEDEKLAALQKRPTGDDGYFSPDEAAGVEDQDDDEGEDSDPLSEDTHDSAPNAANTPKGSPPAVEKPRTQNDLSLGKLPEPRLTGKTSLGWPSPWTSGPRDLVIDASVANKSTVPRPRPSSTFLESAFGSEKQSPRPRRSGSAGQEALKRLREVIPSPTQLNFHMLPSFHGTFRSGPTRSDSAPSEDTKHGTKYGSPLASAWPLRRKTATQGDGTEEHRKHGQAAAVIPSTLPTNMDTMVARRPGLKTVPSNRTGGSLRRVASDDSVLYHVLSPQSSIDEGQFNDVHEMVNLRFRAIKESLPSLPKVNPNWRSSLNLSSFNSISDSTTIRFPFTDSTPRGSNHQSPVPTETAASAVSLSLPKDPLDSVLEDLTGDIVILGGYRGSILRSAEPPYQQLWAPVKVGLNMRKVNLEVGLDDEDEDNMPNTIRPSGMLTNMGPVDISRKFIRRLKTCDNRRDGKLRVWNYGYDWRLSPHRLSQQLCEFLASLPSNQPGVDTKSRGALVVAHSLGGLITRHAVNQRPELFSGVLYAGVPQRTINILGPFRNGDAVLFNEKLLSASVNFSIRTSFVFLPEDGFAFVDKVTGKPYPVDFYDPEEWARWKLSPCVSTPLRPAPAKPQSSSFASLLPSSLRPRGLSKSEKKGPDGVEALDHTIAPQMGTQVSADLNHNRKESPAPGSEERERYMEYLTRTLARTKRYRAELAHNPEHEKNNVYPPMAVLYGKSIPTVYAAQVQSRESILTSEAYSDLLFRAGDGVTLAKEAMLPEGYSVVKGGKVLSDRGHITLLGDLPAVGRALGALRRGRAKGIGLGEGGKRGGSDVKVKEG</sequence>
<dbReference type="Gene3D" id="3.40.50.1820">
    <property type="entry name" value="alpha/beta hydrolase"/>
    <property type="match status" value="1"/>
</dbReference>
<evidence type="ECO:0000313" key="3">
    <source>
        <dbReference type="Proteomes" id="UP001175261"/>
    </source>
</evidence>
<evidence type="ECO:0000256" key="1">
    <source>
        <dbReference type="SAM" id="MobiDB-lite"/>
    </source>
</evidence>
<dbReference type="SUPFAM" id="SSF53474">
    <property type="entry name" value="alpha/beta-Hydrolases"/>
    <property type="match status" value="1"/>
</dbReference>
<reference evidence="2" key="1">
    <citation type="submission" date="2022-10" db="EMBL/GenBank/DDBJ databases">
        <title>Determination and structural analysis of whole genome sequence of Sarocladium strictum F4-1.</title>
        <authorList>
            <person name="Hu L."/>
            <person name="Jiang Y."/>
        </authorList>
    </citation>
    <scope>NUCLEOTIDE SEQUENCE</scope>
    <source>
        <strain evidence="2">F4-1</strain>
    </source>
</reference>
<feature type="compositionally biased region" description="Acidic residues" evidence="1">
    <location>
        <begin position="87"/>
        <end position="104"/>
    </location>
</feature>